<keyword evidence="2" id="KW-0067">ATP-binding</keyword>
<dbReference type="RefSeq" id="WP_028613420.1">
    <property type="nucleotide sequence ID" value="NZ_CP010979.1"/>
</dbReference>
<evidence type="ECO:0000256" key="2">
    <source>
        <dbReference type="ARBA" id="ARBA00022840"/>
    </source>
</evidence>
<organism evidence="7 8">
    <name type="scientific">Pseudomonas putida S13.1.2</name>
    <dbReference type="NCBI Taxonomy" id="1384061"/>
    <lineage>
        <taxon>Bacteria</taxon>
        <taxon>Pseudomonadati</taxon>
        <taxon>Pseudomonadota</taxon>
        <taxon>Gammaproteobacteria</taxon>
        <taxon>Pseudomonadales</taxon>
        <taxon>Pseudomonadaceae</taxon>
        <taxon>Pseudomonas</taxon>
    </lineage>
</organism>
<dbReference type="NCBIfam" id="TIGR02329">
    <property type="entry name" value="propionate_PrpR"/>
    <property type="match status" value="1"/>
</dbReference>
<dbReference type="InterPro" id="IPR002078">
    <property type="entry name" value="Sigma_54_int"/>
</dbReference>
<dbReference type="GO" id="GO:0019629">
    <property type="term" value="P:propionate catabolic process, 2-methylcitrate cycle"/>
    <property type="evidence" value="ECO:0007669"/>
    <property type="project" value="InterPro"/>
</dbReference>
<name>A0AAU8SIH9_PSEPU</name>
<dbReference type="Gene3D" id="1.10.8.60">
    <property type="match status" value="1"/>
</dbReference>
<evidence type="ECO:0000256" key="3">
    <source>
        <dbReference type="ARBA" id="ARBA00023015"/>
    </source>
</evidence>
<dbReference type="PROSITE" id="PS00676">
    <property type="entry name" value="SIGMA54_INTERACT_2"/>
    <property type="match status" value="1"/>
</dbReference>
<dbReference type="SUPFAM" id="SSF159800">
    <property type="entry name" value="PrpR receptor domain-like"/>
    <property type="match status" value="1"/>
</dbReference>
<dbReference type="SUPFAM" id="SSF46689">
    <property type="entry name" value="Homeodomain-like"/>
    <property type="match status" value="1"/>
</dbReference>
<dbReference type="InterPro" id="IPR009057">
    <property type="entry name" value="Homeodomain-like_sf"/>
</dbReference>
<dbReference type="InterPro" id="IPR025944">
    <property type="entry name" value="Sigma_54_int_dom_CS"/>
</dbReference>
<gene>
    <name evidence="7" type="ORF">N805_13370</name>
</gene>
<dbReference type="GO" id="GO:0005737">
    <property type="term" value="C:cytoplasm"/>
    <property type="evidence" value="ECO:0007669"/>
    <property type="project" value="InterPro"/>
</dbReference>
<dbReference type="InterPro" id="IPR025943">
    <property type="entry name" value="Sigma_54_int_dom_ATP-bd_2"/>
</dbReference>
<evidence type="ECO:0000313" key="8">
    <source>
        <dbReference type="Proteomes" id="UP000033260"/>
    </source>
</evidence>
<dbReference type="InterPro" id="IPR025662">
    <property type="entry name" value="Sigma_54_int_dom_ATP-bd_1"/>
</dbReference>
<dbReference type="AlphaFoldDB" id="A0AAU8SIH9"/>
<keyword evidence="5" id="KW-0804">Transcription</keyword>
<feature type="domain" description="Sigma-54 factor interaction" evidence="6">
    <location>
        <begin position="230"/>
        <end position="462"/>
    </location>
</feature>
<dbReference type="InterPro" id="IPR002197">
    <property type="entry name" value="HTH_Fis"/>
</dbReference>
<dbReference type="PANTHER" id="PTHR32071">
    <property type="entry name" value="TRANSCRIPTIONAL REGULATORY PROTEIN"/>
    <property type="match status" value="1"/>
</dbReference>
<dbReference type="Gene3D" id="3.40.50.300">
    <property type="entry name" value="P-loop containing nucleotide triphosphate hydrolases"/>
    <property type="match status" value="1"/>
</dbReference>
<dbReference type="Pfam" id="PF02954">
    <property type="entry name" value="HTH_8"/>
    <property type="match status" value="1"/>
</dbReference>
<dbReference type="Proteomes" id="UP000033260">
    <property type="component" value="Chromosome"/>
</dbReference>
<dbReference type="SMART" id="SM00382">
    <property type="entry name" value="AAA"/>
    <property type="match status" value="1"/>
</dbReference>
<dbReference type="Gene3D" id="1.10.10.60">
    <property type="entry name" value="Homeodomain-like"/>
    <property type="match status" value="1"/>
</dbReference>
<dbReference type="Pfam" id="PF25601">
    <property type="entry name" value="AAA_lid_14"/>
    <property type="match status" value="1"/>
</dbReference>
<dbReference type="Gene3D" id="3.40.50.10660">
    <property type="entry name" value="PrpR receptor domain-like"/>
    <property type="match status" value="1"/>
</dbReference>
<dbReference type="CDD" id="cd00009">
    <property type="entry name" value="AAA"/>
    <property type="match status" value="1"/>
</dbReference>
<accession>A0AAU8SIH9</accession>
<dbReference type="InterPro" id="IPR058031">
    <property type="entry name" value="AAA_lid_NorR"/>
</dbReference>
<dbReference type="PROSITE" id="PS00688">
    <property type="entry name" value="SIGMA54_INTERACT_3"/>
    <property type="match status" value="1"/>
</dbReference>
<dbReference type="InterPro" id="IPR003593">
    <property type="entry name" value="AAA+_ATPase"/>
</dbReference>
<evidence type="ECO:0000256" key="4">
    <source>
        <dbReference type="ARBA" id="ARBA00023125"/>
    </source>
</evidence>
<proteinExistence type="predicted"/>
<dbReference type="Pfam" id="PF06506">
    <property type="entry name" value="PrpR_N"/>
    <property type="match status" value="1"/>
</dbReference>
<dbReference type="FunFam" id="3.40.50.300:FF:000006">
    <property type="entry name" value="DNA-binding transcriptional regulator NtrC"/>
    <property type="match status" value="1"/>
</dbReference>
<dbReference type="InterPro" id="IPR027417">
    <property type="entry name" value="P-loop_NTPase"/>
</dbReference>
<dbReference type="EMBL" id="CP010979">
    <property type="protein sequence ID" value="AJQ48153.1"/>
    <property type="molecule type" value="Genomic_DNA"/>
</dbReference>
<dbReference type="Pfam" id="PF00158">
    <property type="entry name" value="Sigma54_activat"/>
    <property type="match status" value="1"/>
</dbReference>
<dbReference type="GO" id="GO:0006355">
    <property type="term" value="P:regulation of DNA-templated transcription"/>
    <property type="evidence" value="ECO:0007669"/>
    <property type="project" value="InterPro"/>
</dbReference>
<sequence>MAVTAYLPRVVALVTHLHHPAAPSCMAQLIEQVSADYRQQARIEVIETTLADLLPLARELESRQQTDVILCSGAAADYLRQHLNTPVRTLHLGEFDLIRALVQARDRASRVGILNFGQPYPELAAMQALFTVHIREHTYSSLEQARDQVERLVADGFEVIIGSPTVCQLADAAGAQGVLALDAESLRHTFDSLVTLRAKAVAPPTRRMPQRNGEQADPRPFKARHRFEQLLGEAPAFRAILSLAQRYAQADATVLITGESGTGKELLAQSMHHASPRQEGPFVAINCAALPESLLESELFGYEDGAFTGSRKGGKPGLIELAHTGTLLLDEIGDMPVALQTRLLRVLQEREVLRLGACEPTPVDIRVIAATHCDLPARIADQRFRQDLYYRLNILRLAVPPLRERIADILPLFNALLARHCRAGRLPPSSDEQIQKLLPLMLRHPWPGNIRELENIAERVALCLGTLGHGDEVDLATLFPELFEAGVAAAVNLPPAATENLRSLGKAAETAHARQVLDCCDGDMDEAARRLGVSRSTVWRRVRRLA</sequence>
<dbReference type="PANTHER" id="PTHR32071:SF81">
    <property type="entry name" value="PROPIONATE CATABOLISM OPERON REGULATORY PROTEIN"/>
    <property type="match status" value="1"/>
</dbReference>
<dbReference type="InterPro" id="IPR010524">
    <property type="entry name" value="Sig_transdc_resp-reg_PrpR_N"/>
</dbReference>
<dbReference type="InterPro" id="IPR012704">
    <property type="entry name" value="Sig_transdc_resp-reg_PrpR"/>
</dbReference>
<reference evidence="7 8" key="1">
    <citation type="submission" date="2015-02" db="EMBL/GenBank/DDBJ databases">
        <title>Complete Genome Sequencing of Pseudomonas putida S13.1.2.</title>
        <authorList>
            <person name="Chong T.M."/>
            <person name="Chan K.G."/>
            <person name="Dessaux Y."/>
        </authorList>
    </citation>
    <scope>NUCLEOTIDE SEQUENCE [LARGE SCALE GENOMIC DNA]</scope>
    <source>
        <strain evidence="7 8">S13.1.2</strain>
    </source>
</reference>
<dbReference type="GO" id="GO:0043565">
    <property type="term" value="F:sequence-specific DNA binding"/>
    <property type="evidence" value="ECO:0007669"/>
    <property type="project" value="InterPro"/>
</dbReference>
<dbReference type="PROSITE" id="PS00675">
    <property type="entry name" value="SIGMA54_INTERACT_1"/>
    <property type="match status" value="1"/>
</dbReference>
<dbReference type="SUPFAM" id="SSF52540">
    <property type="entry name" value="P-loop containing nucleoside triphosphate hydrolases"/>
    <property type="match status" value="1"/>
</dbReference>
<keyword evidence="4" id="KW-0238">DNA-binding</keyword>
<evidence type="ECO:0000259" key="6">
    <source>
        <dbReference type="PROSITE" id="PS50045"/>
    </source>
</evidence>
<protein>
    <submittedName>
        <fullName evidence="7">Fis family transcriptional regulator</fullName>
    </submittedName>
</protein>
<dbReference type="Gene3D" id="3.40.50.2300">
    <property type="match status" value="1"/>
</dbReference>
<dbReference type="GO" id="GO:0000156">
    <property type="term" value="F:phosphorelay response regulator activity"/>
    <property type="evidence" value="ECO:0007669"/>
    <property type="project" value="InterPro"/>
</dbReference>
<keyword evidence="1" id="KW-0547">Nucleotide-binding</keyword>
<evidence type="ECO:0000313" key="7">
    <source>
        <dbReference type="EMBL" id="AJQ48153.1"/>
    </source>
</evidence>
<keyword evidence="3" id="KW-0805">Transcription regulation</keyword>
<dbReference type="GO" id="GO:0005524">
    <property type="term" value="F:ATP binding"/>
    <property type="evidence" value="ECO:0007669"/>
    <property type="project" value="UniProtKB-KW"/>
</dbReference>
<evidence type="ECO:0000256" key="5">
    <source>
        <dbReference type="ARBA" id="ARBA00023163"/>
    </source>
</evidence>
<dbReference type="PROSITE" id="PS50045">
    <property type="entry name" value="SIGMA54_INTERACT_4"/>
    <property type="match status" value="1"/>
</dbReference>
<evidence type="ECO:0000256" key="1">
    <source>
        <dbReference type="ARBA" id="ARBA00022741"/>
    </source>
</evidence>